<evidence type="ECO:0000259" key="3">
    <source>
        <dbReference type="Pfam" id="PF05649"/>
    </source>
</evidence>
<reference evidence="5" key="1">
    <citation type="submission" date="2025-08" db="UniProtKB">
        <authorList>
            <consortium name="RefSeq"/>
        </authorList>
    </citation>
    <scope>IDENTIFICATION</scope>
    <source>
        <strain evidence="5">Aabys</strain>
        <tissue evidence="5">Whole body</tissue>
    </source>
</reference>
<organism evidence="4 5">
    <name type="scientific">Musca domestica</name>
    <name type="common">House fly</name>
    <dbReference type="NCBI Taxonomy" id="7370"/>
    <lineage>
        <taxon>Eukaryota</taxon>
        <taxon>Metazoa</taxon>
        <taxon>Ecdysozoa</taxon>
        <taxon>Arthropoda</taxon>
        <taxon>Hexapoda</taxon>
        <taxon>Insecta</taxon>
        <taxon>Pterygota</taxon>
        <taxon>Neoptera</taxon>
        <taxon>Endopterygota</taxon>
        <taxon>Diptera</taxon>
        <taxon>Brachycera</taxon>
        <taxon>Muscomorpha</taxon>
        <taxon>Muscoidea</taxon>
        <taxon>Muscidae</taxon>
        <taxon>Musca</taxon>
    </lineage>
</organism>
<proteinExistence type="inferred from homology"/>
<sequence>MFCHYHFDTCSRHQHHWLLLVLASLLFVLMTTTPPLGLVGTGGVAAAVAVTTDKLATENDILRFSYELESWLDLTKKPCEDFFGYVCERSLNATAQTQHDKRQQQEQLKFNKFLEATNDEELMDVELKVKHFYDSCQNARTMDHLKSTLMYRLSGGWPAIDDSMAMLRKRRNMTWLQVLSIFHEAGVPYFFKTQIELRSNKRIVEIRPDDSIRFTLRKFEQMSGEIMHAYDVNAGKARLVALEILNFERNSRDIMKIAIAPDEKVNEYSYEDFKGLNFGSVAPLDWDTYFRKVMGKPLKSTDTVIVMELPKMIQYFELLQSTTLTRFLNWLWIDYLMDKTSADCQKLTETYFGPVYKHIVERSAINKVQMAQMYSELGQSYDQLLANTPWIDEITQQNSKLFLGRIMHLTLNGDAKLDAEYESLSITKRNFYRNLEKIQRFLAQRSKQDSDAKPISRTTNQVTRSCQIFMESFLTINNIMQQQQNLSAPLNYVLVAQNFAEMMIGGAHATPGAWRSTDSDRQYATFERCLARQQIPGTINASRTFNLNNLILKLLAQQQAWYTYKQWLQHDEEFIQKLDRLLQAGHLQMSMEKLYFVASTLLDCQLNPSTERRTFLHAFLKQSKEFQQVFKCQPRDPLYMLNKCSLL</sequence>
<dbReference type="GeneID" id="101897184"/>
<gene>
    <name evidence="5" type="primary">LOC101897184</name>
</gene>
<dbReference type="PROSITE" id="PS51885">
    <property type="entry name" value="NEPRILYSIN"/>
    <property type="match status" value="1"/>
</dbReference>
<comment type="subcellular location">
    <subcellularLocation>
        <location evidence="1">Cell membrane</location>
        <topology evidence="1">Single-pass type II membrane protein</topology>
    </subcellularLocation>
</comment>
<dbReference type="InterPro" id="IPR008753">
    <property type="entry name" value="Peptidase_M13_N"/>
</dbReference>
<dbReference type="Proteomes" id="UP001652621">
    <property type="component" value="Unplaced"/>
</dbReference>
<evidence type="ECO:0000256" key="1">
    <source>
        <dbReference type="ARBA" id="ARBA00004401"/>
    </source>
</evidence>
<comment type="similarity">
    <text evidence="2">Belongs to the peptidase M13 family.</text>
</comment>
<evidence type="ECO:0000313" key="4">
    <source>
        <dbReference type="Proteomes" id="UP001652621"/>
    </source>
</evidence>
<dbReference type="eggNOG" id="KOG3624">
    <property type="taxonomic scope" value="Eukaryota"/>
</dbReference>
<dbReference type="VEuPathDB" id="VectorBase:MDOMA2_014683"/>
<dbReference type="PANTHER" id="PTHR11733">
    <property type="entry name" value="ZINC METALLOPROTEASE FAMILY M13 NEPRILYSIN-RELATED"/>
    <property type="match status" value="1"/>
</dbReference>
<dbReference type="Gene3D" id="1.10.1380.10">
    <property type="entry name" value="Neutral endopeptidase , domain2"/>
    <property type="match status" value="1"/>
</dbReference>
<dbReference type="Gene3D" id="3.40.390.10">
    <property type="entry name" value="Collagenase (Catalytic Domain)"/>
    <property type="match status" value="1"/>
</dbReference>
<dbReference type="VEuPathDB" id="VectorBase:MDOA000100"/>
<keyword evidence="4" id="KW-1185">Reference proteome</keyword>
<evidence type="ECO:0000256" key="2">
    <source>
        <dbReference type="ARBA" id="ARBA00007357"/>
    </source>
</evidence>
<feature type="domain" description="Peptidase M13 N-terminal" evidence="3">
    <location>
        <begin position="78"/>
        <end position="398"/>
    </location>
</feature>
<evidence type="ECO:0000313" key="5">
    <source>
        <dbReference type="RefSeq" id="XP_005188630.2"/>
    </source>
</evidence>
<dbReference type="RefSeq" id="XP_005188630.2">
    <property type="nucleotide sequence ID" value="XM_005188573.4"/>
</dbReference>
<dbReference type="InterPro" id="IPR000718">
    <property type="entry name" value="Peptidase_M13"/>
</dbReference>
<dbReference type="Pfam" id="PF05649">
    <property type="entry name" value="Peptidase_M13_N"/>
    <property type="match status" value="1"/>
</dbReference>
<dbReference type="InterPro" id="IPR042089">
    <property type="entry name" value="Peptidase_M13_dom_2"/>
</dbReference>
<dbReference type="OrthoDB" id="7945029at2759"/>
<dbReference type="InterPro" id="IPR024079">
    <property type="entry name" value="MetalloPept_cat_dom_sf"/>
</dbReference>
<accession>A0A9J7D0E0</accession>
<dbReference type="SUPFAM" id="SSF55486">
    <property type="entry name" value="Metalloproteases ('zincins'), catalytic domain"/>
    <property type="match status" value="1"/>
</dbReference>
<protein>
    <submittedName>
        <fullName evidence="5">Neprilysin-3</fullName>
    </submittedName>
</protein>
<name>A0A9J7D0E0_MUSDO</name>
<dbReference type="PANTHER" id="PTHR11733:SF241">
    <property type="entry name" value="GH26575P-RELATED"/>
    <property type="match status" value="1"/>
</dbReference>